<dbReference type="InParanoid" id="A0A6J2W4F0"/>
<dbReference type="SMART" id="SM00186">
    <property type="entry name" value="FBG"/>
    <property type="match status" value="1"/>
</dbReference>
<dbReference type="GO" id="GO:0005615">
    <property type="term" value="C:extracellular space"/>
    <property type="evidence" value="ECO:0007669"/>
    <property type="project" value="TreeGrafter"/>
</dbReference>
<dbReference type="CDD" id="cd00054">
    <property type="entry name" value="EGF_CA"/>
    <property type="match status" value="1"/>
</dbReference>
<dbReference type="InterPro" id="IPR013783">
    <property type="entry name" value="Ig-like_fold"/>
</dbReference>
<dbReference type="Pfam" id="PF23106">
    <property type="entry name" value="EGF_Teneurin"/>
    <property type="match status" value="1"/>
</dbReference>
<sequence>MTHRINLLPGGACTGGCEAEMAALKGRVEFLEKEMSALKKKCTACTGGQCPNNCSNQGKCEGGKCICHQGFSGPDCSTTPCPSNCNKKGKCVKGKCVCQQGYTGPDCRKGGDKRVKVTVETVTMKVPPEKEGTSSRKKTQLDKTIFLKKTDEKGHKQTVKADVTKPTVKQGDKTNLVKVQSNGTTTGKVVKTVGQVLWEAPQGMFKNFTVMRRELHIGGKEKDEQDVEATEKSHDTVEKLGSKGTLTMNVTESQKQSSNKTVSSAKAQSASGVNTDVKSMKKFSQVLSGTARSFHFRNLRPQTRYSISLFGSSPGSRSKIYRLTVSTGPEPPTDLVFSNITETSLSVSWTKPKSLVTAFKVMYASPAKGENGSMLVDSQLSHVLLSNLSPGSSYEISVSSSQDMTESEPVTATVVTVPDSPANLQAVNITDTKALLVWKPSQAKVDRYILSYGSTKSPNVTVTVMVSGNAVEHQLRGLHRSTLYTVKVMSQINSLQSKVVSTAFRTASAVTAGGVTSNSAVISWKSPRLAFKSYRLTYQQAGQLAKEVILNPTVTQYELTGLHADTNYTVKVDGETEGLYIVVVSTEFSTAKLPYPFPADCSEVQLNGVQKSGEAEVYPEGGDGEPVWVYCDMETEGGGWTVFQRRMDGKTDFYRGWKDYGKGFGHLSAEFWLGNDLLHALTSLKPMSLRIDLRAGNDTAYAHYSNFSVDSEANNYAIEISGYSGTAGDSMRYHNGRPFSTRDRDPSPLSIHCAKAYRGGWWYKNCYKANLNGLYATFSENQGVVWIDWRGKDASIPFTEMKLRPASITHTSQG</sequence>
<feature type="domain" description="Fibrinogen C-terminal" evidence="12">
    <location>
        <begin position="592"/>
        <end position="807"/>
    </location>
</feature>
<organism evidence="13 14">
    <name type="scientific">Chanos chanos</name>
    <name type="common">Milkfish</name>
    <name type="synonym">Mugil chanos</name>
    <dbReference type="NCBI Taxonomy" id="29144"/>
    <lineage>
        <taxon>Eukaryota</taxon>
        <taxon>Metazoa</taxon>
        <taxon>Chordata</taxon>
        <taxon>Craniata</taxon>
        <taxon>Vertebrata</taxon>
        <taxon>Euteleostomi</taxon>
        <taxon>Actinopterygii</taxon>
        <taxon>Neopterygii</taxon>
        <taxon>Teleostei</taxon>
        <taxon>Ostariophysi</taxon>
        <taxon>Gonorynchiformes</taxon>
        <taxon>Chanidae</taxon>
        <taxon>Chanos</taxon>
    </lineage>
</organism>
<dbReference type="Pfam" id="PF00147">
    <property type="entry name" value="Fibrinogen_C"/>
    <property type="match status" value="1"/>
</dbReference>
<keyword evidence="6" id="KW-0732">Signal</keyword>
<dbReference type="PROSITE" id="PS00022">
    <property type="entry name" value="EGF_1"/>
    <property type="match status" value="1"/>
</dbReference>
<evidence type="ECO:0000256" key="1">
    <source>
        <dbReference type="ARBA" id="ARBA00004498"/>
    </source>
</evidence>
<dbReference type="InterPro" id="IPR009030">
    <property type="entry name" value="Growth_fac_rcpt_cys_sf"/>
</dbReference>
<dbReference type="GO" id="GO:0031175">
    <property type="term" value="P:neuron projection development"/>
    <property type="evidence" value="ECO:0007669"/>
    <property type="project" value="TreeGrafter"/>
</dbReference>
<dbReference type="SUPFAM" id="SSF49265">
    <property type="entry name" value="Fibronectin type III"/>
    <property type="match status" value="3"/>
</dbReference>
<dbReference type="InterPro" id="IPR020837">
    <property type="entry name" value="Fibrinogen_CS"/>
</dbReference>
<dbReference type="GeneID" id="115819767"/>
<evidence type="ECO:0000256" key="10">
    <source>
        <dbReference type="SAM" id="MobiDB-lite"/>
    </source>
</evidence>
<reference evidence="14" key="1">
    <citation type="submission" date="2025-08" db="UniProtKB">
        <authorList>
            <consortium name="RefSeq"/>
        </authorList>
    </citation>
    <scope>IDENTIFICATION</scope>
</reference>
<keyword evidence="7" id="KW-0677">Repeat</keyword>
<dbReference type="SMART" id="SM00181">
    <property type="entry name" value="EGF"/>
    <property type="match status" value="2"/>
</dbReference>
<dbReference type="PROSITE" id="PS51406">
    <property type="entry name" value="FIBRINOGEN_C_2"/>
    <property type="match status" value="1"/>
</dbReference>
<dbReference type="InterPro" id="IPR002181">
    <property type="entry name" value="Fibrinogen_a/b/g_C_dom"/>
</dbReference>
<dbReference type="OrthoDB" id="6130531at2759"/>
<dbReference type="InterPro" id="IPR014716">
    <property type="entry name" value="Fibrinogen_a/b/g_C_1"/>
</dbReference>
<dbReference type="InterPro" id="IPR036116">
    <property type="entry name" value="FN3_sf"/>
</dbReference>
<dbReference type="FunFam" id="3.90.215.10:FF:000001">
    <property type="entry name" value="Tenascin isoform 1"/>
    <property type="match status" value="1"/>
</dbReference>
<evidence type="ECO:0000313" key="14">
    <source>
        <dbReference type="RefSeq" id="XP_030639128.1"/>
    </source>
</evidence>
<dbReference type="Pfam" id="PF18720">
    <property type="entry name" value="EGF_Tenascin"/>
    <property type="match status" value="1"/>
</dbReference>
<comment type="subcellular location">
    <subcellularLocation>
        <location evidence="1">Secreted</location>
        <location evidence="1">Extracellular space</location>
        <location evidence="1">Extracellular matrix</location>
    </subcellularLocation>
</comment>
<dbReference type="PANTHER" id="PTHR46708">
    <property type="entry name" value="TENASCIN"/>
    <property type="match status" value="1"/>
</dbReference>
<comment type="similarity">
    <text evidence="2">Belongs to the tenascin family.</text>
</comment>
<evidence type="ECO:0000259" key="11">
    <source>
        <dbReference type="PROSITE" id="PS50853"/>
    </source>
</evidence>
<keyword evidence="13" id="KW-1185">Reference proteome</keyword>
<name>A0A6J2W4F0_CHACN</name>
<dbReference type="PROSITE" id="PS01186">
    <property type="entry name" value="EGF_2"/>
    <property type="match status" value="1"/>
</dbReference>
<dbReference type="Gene3D" id="3.90.215.10">
    <property type="entry name" value="Gamma Fibrinogen, chain A, domain 1"/>
    <property type="match status" value="1"/>
</dbReference>
<dbReference type="Pfam" id="PF00041">
    <property type="entry name" value="fn3"/>
    <property type="match status" value="3"/>
</dbReference>
<feature type="domain" description="Fibronectin type-III" evidence="11">
    <location>
        <begin position="506"/>
        <end position="596"/>
    </location>
</feature>
<dbReference type="InterPro" id="IPR041161">
    <property type="entry name" value="EGF_Tenascin"/>
</dbReference>
<evidence type="ECO:0000256" key="4">
    <source>
        <dbReference type="ARBA" id="ARBA00022530"/>
    </source>
</evidence>
<feature type="region of interest" description="Disordered" evidence="10">
    <location>
        <begin position="251"/>
        <end position="274"/>
    </location>
</feature>
<keyword evidence="3" id="KW-0964">Secreted</keyword>
<keyword evidence="9" id="KW-0325">Glycoprotein</keyword>
<dbReference type="FunFam" id="2.10.25.10:FF:000001">
    <property type="entry name" value="Tenascin C"/>
    <property type="match status" value="2"/>
</dbReference>
<dbReference type="InterPro" id="IPR050991">
    <property type="entry name" value="ECM_Regulatory_Proteins"/>
</dbReference>
<feature type="region of interest" description="Disordered" evidence="10">
    <location>
        <begin position="219"/>
        <end position="238"/>
    </location>
</feature>
<dbReference type="PANTHER" id="PTHR46708:SF1">
    <property type="entry name" value="TENASCIN"/>
    <property type="match status" value="1"/>
</dbReference>
<dbReference type="CTD" id="100536295"/>
<dbReference type="InterPro" id="IPR000742">
    <property type="entry name" value="EGF"/>
</dbReference>
<evidence type="ECO:0000256" key="3">
    <source>
        <dbReference type="ARBA" id="ARBA00022525"/>
    </source>
</evidence>
<keyword evidence="4" id="KW-0272">Extracellular matrix</keyword>
<dbReference type="Gene3D" id="2.10.25.10">
    <property type="entry name" value="Laminin"/>
    <property type="match status" value="2"/>
</dbReference>
<dbReference type="NCBIfam" id="NF040941">
    <property type="entry name" value="GGGWT_bact"/>
    <property type="match status" value="1"/>
</dbReference>
<dbReference type="SUPFAM" id="SSF56496">
    <property type="entry name" value="Fibrinogen C-terminal domain-like"/>
    <property type="match status" value="1"/>
</dbReference>
<feature type="domain" description="Fibronectin type-III" evidence="11">
    <location>
        <begin position="331"/>
        <end position="420"/>
    </location>
</feature>
<evidence type="ECO:0000259" key="12">
    <source>
        <dbReference type="PROSITE" id="PS51406"/>
    </source>
</evidence>
<proteinExistence type="inferred from homology"/>
<keyword evidence="8" id="KW-1015">Disulfide bond</keyword>
<dbReference type="CDD" id="cd00087">
    <property type="entry name" value="FReD"/>
    <property type="match status" value="1"/>
</dbReference>
<dbReference type="CDD" id="cd00063">
    <property type="entry name" value="FN3"/>
    <property type="match status" value="3"/>
</dbReference>
<dbReference type="InterPro" id="IPR036056">
    <property type="entry name" value="Fibrinogen-like_C"/>
</dbReference>
<evidence type="ECO:0000256" key="5">
    <source>
        <dbReference type="ARBA" id="ARBA00022536"/>
    </source>
</evidence>
<dbReference type="Gene3D" id="2.60.40.10">
    <property type="entry name" value="Immunoglobulins"/>
    <property type="match status" value="4"/>
</dbReference>
<dbReference type="PROSITE" id="PS00514">
    <property type="entry name" value="FIBRINOGEN_C_1"/>
    <property type="match status" value="1"/>
</dbReference>
<accession>A0A6J2W4F0</accession>
<dbReference type="GO" id="GO:0030155">
    <property type="term" value="P:regulation of cell adhesion"/>
    <property type="evidence" value="ECO:0007669"/>
    <property type="project" value="TreeGrafter"/>
</dbReference>
<gene>
    <name evidence="14" type="primary">tnxba</name>
</gene>
<evidence type="ECO:0000256" key="9">
    <source>
        <dbReference type="ARBA" id="ARBA00023180"/>
    </source>
</evidence>
<evidence type="ECO:0000256" key="2">
    <source>
        <dbReference type="ARBA" id="ARBA00008673"/>
    </source>
</evidence>
<dbReference type="PROSITE" id="PS50853">
    <property type="entry name" value="FN3"/>
    <property type="match status" value="2"/>
</dbReference>
<evidence type="ECO:0000256" key="8">
    <source>
        <dbReference type="ARBA" id="ARBA00023157"/>
    </source>
</evidence>
<dbReference type="SMART" id="SM00060">
    <property type="entry name" value="FN3"/>
    <property type="match status" value="4"/>
</dbReference>
<dbReference type="InterPro" id="IPR003961">
    <property type="entry name" value="FN3_dom"/>
</dbReference>
<dbReference type="Proteomes" id="UP000504632">
    <property type="component" value="Chromosome 8"/>
</dbReference>
<evidence type="ECO:0000256" key="6">
    <source>
        <dbReference type="ARBA" id="ARBA00022729"/>
    </source>
</evidence>
<evidence type="ECO:0000256" key="7">
    <source>
        <dbReference type="ARBA" id="ARBA00022737"/>
    </source>
</evidence>
<protein>
    <submittedName>
        <fullName evidence="14">Tenascin</fullName>
    </submittedName>
</protein>
<dbReference type="AlphaFoldDB" id="A0A6J2W4F0"/>
<evidence type="ECO:0000313" key="13">
    <source>
        <dbReference type="Proteomes" id="UP000504632"/>
    </source>
</evidence>
<dbReference type="RefSeq" id="XP_030639128.1">
    <property type="nucleotide sequence ID" value="XM_030783268.1"/>
</dbReference>
<dbReference type="SUPFAM" id="SSF57184">
    <property type="entry name" value="Growth factor receptor domain"/>
    <property type="match status" value="1"/>
</dbReference>
<keyword evidence="5" id="KW-0245">EGF-like domain</keyword>